<dbReference type="HOGENOM" id="CLU_086902_2_0_9"/>
<dbReference type="AlphaFoldDB" id="A9KRF1"/>
<dbReference type="InterPro" id="IPR012827">
    <property type="entry name" value="Hemerythrin_metal-bd"/>
</dbReference>
<gene>
    <name evidence="5" type="ordered locus">Cphy_1653</name>
</gene>
<dbReference type="PROSITE" id="PS00550">
    <property type="entry name" value="HEMERYTHRINS"/>
    <property type="match status" value="1"/>
</dbReference>
<dbReference type="Proteomes" id="UP000000370">
    <property type="component" value="Chromosome"/>
</dbReference>
<feature type="domain" description="Hemerythrin-like" evidence="4">
    <location>
        <begin position="15"/>
        <end position="129"/>
    </location>
</feature>
<reference evidence="6" key="1">
    <citation type="submission" date="2007-11" db="EMBL/GenBank/DDBJ databases">
        <title>Complete genome sequence of Clostridium phytofermentans ISDg.</title>
        <authorList>
            <person name="Leschine S.B."/>
            <person name="Warnick T.A."/>
            <person name="Blanchard J.L."/>
            <person name="Schnell D.J."/>
            <person name="Petit E.L."/>
            <person name="LaTouf W.G."/>
            <person name="Copeland A."/>
            <person name="Lucas S."/>
            <person name="Lapidus A."/>
            <person name="Barry K."/>
            <person name="Glavina del Rio T."/>
            <person name="Dalin E."/>
            <person name="Tice H."/>
            <person name="Pitluck S."/>
            <person name="Kiss H."/>
            <person name="Brettin T."/>
            <person name="Bruce D."/>
            <person name="Detter J.C."/>
            <person name="Han C."/>
            <person name="Kuske C."/>
            <person name="Schmutz J."/>
            <person name="Larimer F."/>
            <person name="Land M."/>
            <person name="Hauser L."/>
            <person name="Kyrpides N."/>
            <person name="Kim E.A."/>
            <person name="Richardson P."/>
        </authorList>
    </citation>
    <scope>NUCLEOTIDE SEQUENCE [LARGE SCALE GENOMIC DNA]</scope>
    <source>
        <strain evidence="6">ATCC 700394 / DSM 18823 / ISDg</strain>
    </source>
</reference>
<dbReference type="PANTHER" id="PTHR37164">
    <property type="entry name" value="BACTERIOHEMERYTHRIN"/>
    <property type="match status" value="1"/>
</dbReference>
<dbReference type="Pfam" id="PF01814">
    <property type="entry name" value="Hemerythrin"/>
    <property type="match status" value="1"/>
</dbReference>
<dbReference type="GO" id="GO:0046872">
    <property type="term" value="F:metal ion binding"/>
    <property type="evidence" value="ECO:0007669"/>
    <property type="project" value="UniProtKB-KW"/>
</dbReference>
<keyword evidence="6" id="KW-1185">Reference proteome</keyword>
<dbReference type="CDD" id="cd12107">
    <property type="entry name" value="Hemerythrin"/>
    <property type="match status" value="1"/>
</dbReference>
<dbReference type="InterPro" id="IPR016131">
    <property type="entry name" value="Haemerythrin_Fe_BS"/>
</dbReference>
<dbReference type="EMBL" id="CP000885">
    <property type="protein sequence ID" value="ABX42025.1"/>
    <property type="molecule type" value="Genomic_DNA"/>
</dbReference>
<dbReference type="Gene3D" id="1.20.120.50">
    <property type="entry name" value="Hemerythrin-like"/>
    <property type="match status" value="1"/>
</dbReference>
<dbReference type="KEGG" id="cpy:Cphy_1653"/>
<sequence>MFDFAFDWIKELETGDELIDQQHKEFFRIGRDIEQLLVRKCIGVQEQELLDIVCELREYVSYHFYTEETIMRQKGYSNYELHVKEHLGFRKYVMEIDCPALAKNPYKELKAIKTMIQSWVFNHMMSEDVRMINEIQPENIKKK</sequence>
<dbReference type="InterPro" id="IPR035938">
    <property type="entry name" value="Hemerythrin-like_sf"/>
</dbReference>
<name>A9KRF1_LACP7</name>
<dbReference type="RefSeq" id="WP_012199679.1">
    <property type="nucleotide sequence ID" value="NC_010001.1"/>
</dbReference>
<organism evidence="5 6">
    <name type="scientific">Lachnoclostridium phytofermentans (strain ATCC 700394 / DSM 18823 / ISDg)</name>
    <name type="common">Clostridium phytofermentans</name>
    <dbReference type="NCBI Taxonomy" id="357809"/>
    <lineage>
        <taxon>Bacteria</taxon>
        <taxon>Bacillati</taxon>
        <taxon>Bacillota</taxon>
        <taxon>Clostridia</taxon>
        <taxon>Lachnospirales</taxon>
        <taxon>Lachnospiraceae</taxon>
    </lineage>
</organism>
<dbReference type="STRING" id="357809.Cphy_1653"/>
<dbReference type="SUPFAM" id="SSF47188">
    <property type="entry name" value="Hemerythrin-like"/>
    <property type="match status" value="1"/>
</dbReference>
<evidence type="ECO:0000313" key="6">
    <source>
        <dbReference type="Proteomes" id="UP000000370"/>
    </source>
</evidence>
<evidence type="ECO:0000259" key="4">
    <source>
        <dbReference type="Pfam" id="PF01814"/>
    </source>
</evidence>
<accession>A9KRF1</accession>
<keyword evidence="3" id="KW-0408">Iron</keyword>
<evidence type="ECO:0000256" key="2">
    <source>
        <dbReference type="ARBA" id="ARBA00022723"/>
    </source>
</evidence>
<evidence type="ECO:0000256" key="1">
    <source>
        <dbReference type="ARBA" id="ARBA00010587"/>
    </source>
</evidence>
<dbReference type="InterPro" id="IPR050669">
    <property type="entry name" value="Hemerythrin"/>
</dbReference>
<comment type="similarity">
    <text evidence="1">Belongs to the hemerythrin family.</text>
</comment>
<protein>
    <submittedName>
        <fullName evidence="5">Hemerythrin-like metal-binding protein</fullName>
    </submittedName>
</protein>
<dbReference type="eggNOG" id="COG2703">
    <property type="taxonomic scope" value="Bacteria"/>
</dbReference>
<evidence type="ECO:0000313" key="5">
    <source>
        <dbReference type="EMBL" id="ABX42025.1"/>
    </source>
</evidence>
<dbReference type="InterPro" id="IPR012312">
    <property type="entry name" value="Hemerythrin-like"/>
</dbReference>
<dbReference type="NCBIfam" id="TIGR02481">
    <property type="entry name" value="hemeryth_dom"/>
    <property type="match status" value="1"/>
</dbReference>
<dbReference type="PANTHER" id="PTHR37164:SF1">
    <property type="entry name" value="BACTERIOHEMERYTHRIN"/>
    <property type="match status" value="1"/>
</dbReference>
<keyword evidence="2" id="KW-0479">Metal-binding</keyword>
<proteinExistence type="inferred from homology"/>
<evidence type="ECO:0000256" key="3">
    <source>
        <dbReference type="ARBA" id="ARBA00023004"/>
    </source>
</evidence>
<dbReference type="OrthoDB" id="9797092at2"/>